<evidence type="ECO:0000313" key="1">
    <source>
        <dbReference type="EMBL" id="ETW86450.1"/>
    </source>
</evidence>
<dbReference type="HOGENOM" id="CLU_3001999_0_0_1"/>
<gene>
    <name evidence="1" type="ORF">HETIRDRAFT_248170</name>
</gene>
<keyword evidence="2" id="KW-1185">Reference proteome</keyword>
<dbReference type="GeneID" id="20669229"/>
<dbReference type="InParanoid" id="W4KM47"/>
<name>W4KM47_HETIT</name>
<feature type="non-terminal residue" evidence="1">
    <location>
        <position position="1"/>
    </location>
</feature>
<dbReference type="EMBL" id="KI925454">
    <property type="protein sequence ID" value="ETW86450.1"/>
    <property type="molecule type" value="Genomic_DNA"/>
</dbReference>
<feature type="non-terminal residue" evidence="1">
    <location>
        <position position="57"/>
    </location>
</feature>
<accession>W4KM47</accession>
<proteinExistence type="predicted"/>
<dbReference type="KEGG" id="hir:HETIRDRAFT_248170"/>
<reference evidence="1 2" key="1">
    <citation type="journal article" date="2012" name="New Phytol.">
        <title>Insight into trade-off between wood decay and parasitism from the genome of a fungal forest pathogen.</title>
        <authorList>
            <person name="Olson A."/>
            <person name="Aerts A."/>
            <person name="Asiegbu F."/>
            <person name="Belbahri L."/>
            <person name="Bouzid O."/>
            <person name="Broberg A."/>
            <person name="Canback B."/>
            <person name="Coutinho P.M."/>
            <person name="Cullen D."/>
            <person name="Dalman K."/>
            <person name="Deflorio G."/>
            <person name="van Diepen L.T."/>
            <person name="Dunand C."/>
            <person name="Duplessis S."/>
            <person name="Durling M."/>
            <person name="Gonthier P."/>
            <person name="Grimwood J."/>
            <person name="Fossdal C.G."/>
            <person name="Hansson D."/>
            <person name="Henrissat B."/>
            <person name="Hietala A."/>
            <person name="Himmelstrand K."/>
            <person name="Hoffmeister D."/>
            <person name="Hogberg N."/>
            <person name="James T.Y."/>
            <person name="Karlsson M."/>
            <person name="Kohler A."/>
            <person name="Kues U."/>
            <person name="Lee Y.H."/>
            <person name="Lin Y.C."/>
            <person name="Lind M."/>
            <person name="Lindquist E."/>
            <person name="Lombard V."/>
            <person name="Lucas S."/>
            <person name="Lunden K."/>
            <person name="Morin E."/>
            <person name="Murat C."/>
            <person name="Park J."/>
            <person name="Raffaello T."/>
            <person name="Rouze P."/>
            <person name="Salamov A."/>
            <person name="Schmutz J."/>
            <person name="Solheim H."/>
            <person name="Stahlberg J."/>
            <person name="Velez H."/>
            <person name="de Vries R.P."/>
            <person name="Wiebenga A."/>
            <person name="Woodward S."/>
            <person name="Yakovlev I."/>
            <person name="Garbelotto M."/>
            <person name="Martin F."/>
            <person name="Grigoriev I.V."/>
            <person name="Stenlid J."/>
        </authorList>
    </citation>
    <scope>NUCLEOTIDE SEQUENCE [LARGE SCALE GENOMIC DNA]</scope>
    <source>
        <strain evidence="1 2">TC 32-1</strain>
    </source>
</reference>
<dbReference type="AlphaFoldDB" id="W4KM47"/>
<evidence type="ECO:0000313" key="2">
    <source>
        <dbReference type="Proteomes" id="UP000030671"/>
    </source>
</evidence>
<dbReference type="RefSeq" id="XP_009540471.1">
    <property type="nucleotide sequence ID" value="XM_009542176.1"/>
</dbReference>
<protein>
    <recommendedName>
        <fullName evidence="3">Reverse transcriptase RNase H-like domain-containing protein</fullName>
    </recommendedName>
</protein>
<dbReference type="Proteomes" id="UP000030671">
    <property type="component" value="Unassembled WGS sequence"/>
</dbReference>
<dbReference type="OrthoDB" id="2793524at2759"/>
<evidence type="ECO:0008006" key="3">
    <source>
        <dbReference type="Google" id="ProtNLM"/>
    </source>
</evidence>
<sequence>LSRRQARWSLFLSRFDFTLVHKPGITHWPDALSRHPDLKEGVKFDNENQVLLQPQIF</sequence>
<organism evidence="1 2">
    <name type="scientific">Heterobasidion irregulare (strain TC 32-1)</name>
    <dbReference type="NCBI Taxonomy" id="747525"/>
    <lineage>
        <taxon>Eukaryota</taxon>
        <taxon>Fungi</taxon>
        <taxon>Dikarya</taxon>
        <taxon>Basidiomycota</taxon>
        <taxon>Agaricomycotina</taxon>
        <taxon>Agaricomycetes</taxon>
        <taxon>Russulales</taxon>
        <taxon>Bondarzewiaceae</taxon>
        <taxon>Heterobasidion</taxon>
        <taxon>Heterobasidion annosum species complex</taxon>
    </lineage>
</organism>